<evidence type="ECO:0000313" key="5">
    <source>
        <dbReference type="EMBL" id="KAF1084118.1"/>
    </source>
</evidence>
<keyword evidence="1" id="KW-0479">Metal-binding</keyword>
<reference evidence="5" key="1">
    <citation type="submission" date="2016-02" db="EMBL/GenBank/DDBJ databases">
        <title>Draft Genome Sequence of Sporotomaculum syntrophicum Strain FB, a Syntrophic Benzoate Degrader.</title>
        <authorList>
            <person name="Nobu M.K."/>
            <person name="Narihiro T."/>
            <person name="Qiu Y.-L."/>
            <person name="Ohashi A."/>
            <person name="Liu W.-T."/>
            <person name="Yuji S."/>
        </authorList>
    </citation>
    <scope>NUCLEOTIDE SEQUENCE</scope>
    <source>
        <strain evidence="5">FB</strain>
    </source>
</reference>
<dbReference type="Gene3D" id="3.60.21.10">
    <property type="match status" value="1"/>
</dbReference>
<keyword evidence="2 5" id="KW-0378">Hydrolase</keyword>
<dbReference type="EC" id="3.1.-.-" evidence="5"/>
<evidence type="ECO:0000313" key="6">
    <source>
        <dbReference type="Proteomes" id="UP000798488"/>
    </source>
</evidence>
<name>A0A9D3AXX1_9FIRM</name>
<evidence type="ECO:0000256" key="3">
    <source>
        <dbReference type="SAM" id="Phobius"/>
    </source>
</evidence>
<evidence type="ECO:0000259" key="4">
    <source>
        <dbReference type="Pfam" id="PF00149"/>
    </source>
</evidence>
<dbReference type="GO" id="GO:0009245">
    <property type="term" value="P:lipid A biosynthetic process"/>
    <property type="evidence" value="ECO:0007669"/>
    <property type="project" value="TreeGrafter"/>
</dbReference>
<evidence type="ECO:0000256" key="1">
    <source>
        <dbReference type="ARBA" id="ARBA00022723"/>
    </source>
</evidence>
<dbReference type="PANTHER" id="PTHR31302:SF31">
    <property type="entry name" value="PHOSPHODIESTERASE YAEI"/>
    <property type="match status" value="1"/>
</dbReference>
<feature type="domain" description="Calcineurin-like phosphoesterase" evidence="4">
    <location>
        <begin position="54"/>
        <end position="215"/>
    </location>
</feature>
<keyword evidence="6" id="KW-1185">Reference proteome</keyword>
<accession>A0A9D3AXX1</accession>
<dbReference type="CDD" id="cd07385">
    <property type="entry name" value="MPP_YkuE_C"/>
    <property type="match status" value="1"/>
</dbReference>
<dbReference type="RefSeq" id="WP_161823049.1">
    <property type="nucleotide sequence ID" value="NZ_LSRS01000007.1"/>
</dbReference>
<organism evidence="5 6">
    <name type="scientific">Sporotomaculum syntrophicum</name>
    <dbReference type="NCBI Taxonomy" id="182264"/>
    <lineage>
        <taxon>Bacteria</taxon>
        <taxon>Bacillati</taxon>
        <taxon>Bacillota</taxon>
        <taxon>Clostridia</taxon>
        <taxon>Eubacteriales</taxon>
        <taxon>Desulfallaceae</taxon>
        <taxon>Sporotomaculum</taxon>
    </lineage>
</organism>
<evidence type="ECO:0000256" key="2">
    <source>
        <dbReference type="ARBA" id="ARBA00022801"/>
    </source>
</evidence>
<dbReference type="GO" id="GO:0016020">
    <property type="term" value="C:membrane"/>
    <property type="evidence" value="ECO:0007669"/>
    <property type="project" value="GOC"/>
</dbReference>
<dbReference type="AlphaFoldDB" id="A0A9D3AXX1"/>
<dbReference type="GO" id="GO:0046872">
    <property type="term" value="F:metal ion binding"/>
    <property type="evidence" value="ECO:0007669"/>
    <property type="project" value="UniProtKB-KW"/>
</dbReference>
<dbReference type="InterPro" id="IPR004843">
    <property type="entry name" value="Calcineurin-like_PHP"/>
</dbReference>
<dbReference type="SUPFAM" id="SSF56300">
    <property type="entry name" value="Metallo-dependent phosphatases"/>
    <property type="match status" value="1"/>
</dbReference>
<dbReference type="InterPro" id="IPR029052">
    <property type="entry name" value="Metallo-depent_PP-like"/>
</dbReference>
<dbReference type="EMBL" id="LSRS01000007">
    <property type="protein sequence ID" value="KAF1084118.1"/>
    <property type="molecule type" value="Genomic_DNA"/>
</dbReference>
<comment type="caution">
    <text evidence="5">The sequence shown here is derived from an EMBL/GenBank/DDBJ whole genome shotgun (WGS) entry which is preliminary data.</text>
</comment>
<dbReference type="PANTHER" id="PTHR31302">
    <property type="entry name" value="TRANSMEMBRANE PROTEIN WITH METALLOPHOSPHOESTERASE DOMAIN-RELATED"/>
    <property type="match status" value="1"/>
</dbReference>
<sequence>MSVQALFEWVIRLAAFGMIISGLLLAYIYFQVNCPKIKRVDIDSSKIPSETKISILQISDFHNWHPTNQHIKLLAQIKQLNPDLIVITGDFVDRKTTNFANVFSLARELVQINPHTYFVIGNHEIANRRTPQLLSGLTNRGVRVLKNEHVVWSTDRLAINIYGIDYPGKKHTNLDRATQDIDTEQFTVLLSHAPAVIKTPVVSKADLVLCGHTHGGQVRLPFIGAIVASGQGFLPAYDKGIYHIGHTTLYIDSGLGTSLLPIRFLNRCQISFITITGK</sequence>
<dbReference type="InterPro" id="IPR051158">
    <property type="entry name" value="Metallophosphoesterase_sf"/>
</dbReference>
<protein>
    <submittedName>
        <fullName evidence="5">Metallophosphoesterase</fullName>
        <ecNumber evidence="5">3.1.-.-</ecNumber>
    </submittedName>
</protein>
<proteinExistence type="predicted"/>
<keyword evidence="3" id="KW-0812">Transmembrane</keyword>
<keyword evidence="3" id="KW-0472">Membrane</keyword>
<gene>
    <name evidence="5" type="ORF">SPSYN_02770</name>
</gene>
<dbReference type="Proteomes" id="UP000798488">
    <property type="component" value="Unassembled WGS sequence"/>
</dbReference>
<keyword evidence="3" id="KW-1133">Transmembrane helix</keyword>
<feature type="transmembrane region" description="Helical" evidence="3">
    <location>
        <begin position="6"/>
        <end position="30"/>
    </location>
</feature>
<dbReference type="GO" id="GO:0008758">
    <property type="term" value="F:UDP-2,3-diacylglucosamine hydrolase activity"/>
    <property type="evidence" value="ECO:0007669"/>
    <property type="project" value="TreeGrafter"/>
</dbReference>
<dbReference type="Pfam" id="PF00149">
    <property type="entry name" value="Metallophos"/>
    <property type="match status" value="1"/>
</dbReference>
<dbReference type="OrthoDB" id="9780884at2"/>